<keyword evidence="3" id="KW-1185">Reference proteome</keyword>
<sequence>MRDGPKSYTDYQPCTKFPVMEMTIIRDTVMNNGDFDPLTDVLIGEAVLSLLKNKGPINTQALLSKLQSMQDREADKKRRDTLGHIIDEINNMVVLRDKKKPLGTSGAKNHWDDQSSLLGSPPQPGTNKIH</sequence>
<evidence type="ECO:0000256" key="1">
    <source>
        <dbReference type="SAM" id="MobiDB-lite"/>
    </source>
</evidence>
<accession>A0ABY6V558</accession>
<evidence type="ECO:0000313" key="3">
    <source>
        <dbReference type="Proteomes" id="UP000317652"/>
    </source>
</evidence>
<reference evidence="2 3" key="1">
    <citation type="submission" date="2019-07" db="EMBL/GenBank/DDBJ databases">
        <authorList>
            <person name="Brisse S."/>
            <person name="Rodrigues C."/>
            <person name="Thorpe H."/>
        </authorList>
    </citation>
    <scope>NUCLEOTIDE SEQUENCE [LARGE SCALE GENOMIC DNA]</scope>
    <source>
        <strain evidence="2">SB6411</strain>
    </source>
</reference>
<name>A0ABY6V558_9ENTR</name>
<evidence type="ECO:0000313" key="2">
    <source>
        <dbReference type="EMBL" id="VUS23263.1"/>
    </source>
</evidence>
<proteinExistence type="predicted"/>
<dbReference type="EMBL" id="CABGGS010000001">
    <property type="protein sequence ID" value="VUS23263.1"/>
    <property type="molecule type" value="Genomic_DNA"/>
</dbReference>
<organism evidence="2 3">
    <name type="scientific">Klebsiella spallanzanii</name>
    <dbReference type="NCBI Taxonomy" id="2587528"/>
    <lineage>
        <taxon>Bacteria</taxon>
        <taxon>Pseudomonadati</taxon>
        <taxon>Pseudomonadota</taxon>
        <taxon>Gammaproteobacteria</taxon>
        <taxon>Enterobacterales</taxon>
        <taxon>Enterobacteriaceae</taxon>
        <taxon>Klebsiella/Raoultella group</taxon>
        <taxon>Klebsiella</taxon>
    </lineage>
</organism>
<comment type="caution">
    <text evidence="2">The sequence shown here is derived from an EMBL/GenBank/DDBJ whole genome shotgun (WGS) entry which is preliminary data.</text>
</comment>
<gene>
    <name evidence="2" type="ORF">SB6411_00354</name>
</gene>
<protein>
    <submittedName>
        <fullName evidence="2">Uncharacterized protein</fullName>
    </submittedName>
</protein>
<feature type="region of interest" description="Disordered" evidence="1">
    <location>
        <begin position="99"/>
        <end position="130"/>
    </location>
</feature>
<dbReference type="Proteomes" id="UP000317652">
    <property type="component" value="Unassembled WGS sequence"/>
</dbReference>